<accession>A0A7S1A2K7</accession>
<dbReference type="AlphaFoldDB" id="A0A7S1A2K7"/>
<dbReference type="InterPro" id="IPR011989">
    <property type="entry name" value="ARM-like"/>
</dbReference>
<protein>
    <submittedName>
        <fullName evidence="1">Uncharacterized protein</fullName>
    </submittedName>
</protein>
<proteinExistence type="predicted"/>
<organism evidence="1">
    <name type="scientific">Noctiluca scintillans</name>
    <name type="common">Sea sparkle</name>
    <name type="synonym">Red tide dinoflagellate</name>
    <dbReference type="NCBI Taxonomy" id="2966"/>
    <lineage>
        <taxon>Eukaryota</taxon>
        <taxon>Sar</taxon>
        <taxon>Alveolata</taxon>
        <taxon>Dinophyceae</taxon>
        <taxon>Noctilucales</taxon>
        <taxon>Noctilucaceae</taxon>
        <taxon>Noctiluca</taxon>
    </lineage>
</organism>
<dbReference type="SUPFAM" id="SSF48371">
    <property type="entry name" value="ARM repeat"/>
    <property type="match status" value="1"/>
</dbReference>
<sequence>MEVMRVYNLAGDELVVHVTDTACWQTDVKAAVACAWHVAPLCQQFLCGALLLDGTEGFYEVFADEDVRLYLLVSTVELSKRLLEGKISLQEEQELLEMARYNAGSCREVLVCVLIGHLSDQVSTRCCAIVMLSKLSMGCEDLVFDAVQNYMDDESLSVREAAVVALANLVENERSARSVIALAAQQGNASYRVRVRVYREMDRVLDKGNVHHAIEATAKLLENVDFFVRREAAARIAKLSENAGEVALAAVSQRVHHHDAGVRQWAAVALELVLAQNA</sequence>
<dbReference type="InterPro" id="IPR016024">
    <property type="entry name" value="ARM-type_fold"/>
</dbReference>
<evidence type="ECO:0000313" key="1">
    <source>
        <dbReference type="EMBL" id="CAD8840676.1"/>
    </source>
</evidence>
<dbReference type="EMBL" id="HBFQ01021507">
    <property type="protein sequence ID" value="CAD8840676.1"/>
    <property type="molecule type" value="Transcribed_RNA"/>
</dbReference>
<dbReference type="Gene3D" id="1.25.10.10">
    <property type="entry name" value="Leucine-rich Repeat Variant"/>
    <property type="match status" value="1"/>
</dbReference>
<name>A0A7S1A2K7_NOCSC</name>
<reference evidence="1" key="1">
    <citation type="submission" date="2021-01" db="EMBL/GenBank/DDBJ databases">
        <authorList>
            <person name="Corre E."/>
            <person name="Pelletier E."/>
            <person name="Niang G."/>
            <person name="Scheremetjew M."/>
            <person name="Finn R."/>
            <person name="Kale V."/>
            <person name="Holt S."/>
            <person name="Cochrane G."/>
            <person name="Meng A."/>
            <person name="Brown T."/>
            <person name="Cohen L."/>
        </authorList>
    </citation>
    <scope>NUCLEOTIDE SEQUENCE</scope>
</reference>
<gene>
    <name evidence="1" type="ORF">NSCI0253_LOCUS15024</name>
</gene>